<feature type="modified residue" description="N6-(pyridoxal phosphate)lysine" evidence="4">
    <location>
        <position position="186"/>
    </location>
</feature>
<dbReference type="EMBL" id="CP047593">
    <property type="protein sequence ID" value="QHI70271.1"/>
    <property type="molecule type" value="Genomic_DNA"/>
</dbReference>
<dbReference type="FunFam" id="3.40.640.10:FF:000089">
    <property type="entry name" value="Aminotransferase, DegT/DnrJ/EryC1/StrS family"/>
    <property type="match status" value="1"/>
</dbReference>
<keyword evidence="1 4" id="KW-0663">Pyridoxal phosphate</keyword>
<dbReference type="AlphaFoldDB" id="A0A6P1M8Q5"/>
<evidence type="ECO:0000256" key="1">
    <source>
        <dbReference type="ARBA" id="ARBA00022898"/>
    </source>
</evidence>
<evidence type="ECO:0000256" key="3">
    <source>
        <dbReference type="PIRSR" id="PIRSR000390-1"/>
    </source>
</evidence>
<name>A0A6P1M8Q5_9BACT</name>
<evidence type="ECO:0000256" key="5">
    <source>
        <dbReference type="RuleBase" id="RU004508"/>
    </source>
</evidence>
<evidence type="ECO:0000313" key="7">
    <source>
        <dbReference type="Proteomes" id="UP000464954"/>
    </source>
</evidence>
<dbReference type="Gene3D" id="3.90.1150.10">
    <property type="entry name" value="Aspartate Aminotransferase, domain 1"/>
    <property type="match status" value="1"/>
</dbReference>
<evidence type="ECO:0000313" key="6">
    <source>
        <dbReference type="EMBL" id="QHI70271.1"/>
    </source>
</evidence>
<dbReference type="GO" id="GO:0000271">
    <property type="term" value="P:polysaccharide biosynthetic process"/>
    <property type="evidence" value="ECO:0007669"/>
    <property type="project" value="TreeGrafter"/>
</dbReference>
<dbReference type="PIRSF" id="PIRSF000390">
    <property type="entry name" value="PLP_StrS"/>
    <property type="match status" value="1"/>
</dbReference>
<dbReference type="Pfam" id="PF01041">
    <property type="entry name" value="DegT_DnrJ_EryC1"/>
    <property type="match status" value="1"/>
</dbReference>
<evidence type="ECO:0000256" key="4">
    <source>
        <dbReference type="PIRSR" id="PIRSR000390-2"/>
    </source>
</evidence>
<sequence>MKVPYLDLKAQYADLRNELNGAIEQVISNTAFAGGPYVSAFEEEFSAYCQCAYAAGVSSGTNAIHLALLALDIGPGDEVITAANTFIATAEAISHCGATPVFADCDPETYTLDPASAEAVITHRTKAIIPVHLFGQAADMDAFMALGKKYGVYILEDASQAHGAEYKDIRVGSIGVAGCFSLYPGKNLGAYGDAGIVVSNDHGLIERIKLLRDHGSVRKYEHMVVGWNSRMDGIQGAILSVKLRYLDEGNNLRRKNARYYTELLADCPEIHLPKEHPDCKHVYHIYAIRSDRRDELLKYLPEQGIGCGIHYPKPLHLQPAYSHLGKGRGAYPVAEAASSRYLSLPMFPELTEEQIRYVADTVREKIVQGTASSRTTEPVLA</sequence>
<organism evidence="6 7">
    <name type="scientific">Tichowtungia aerotolerans</name>
    <dbReference type="NCBI Taxonomy" id="2697043"/>
    <lineage>
        <taxon>Bacteria</taxon>
        <taxon>Pseudomonadati</taxon>
        <taxon>Kiritimatiellota</taxon>
        <taxon>Tichowtungiia</taxon>
        <taxon>Tichowtungiales</taxon>
        <taxon>Tichowtungiaceae</taxon>
        <taxon>Tichowtungia</taxon>
    </lineage>
</organism>
<keyword evidence="6" id="KW-0032">Aminotransferase</keyword>
<dbReference type="CDD" id="cd00616">
    <property type="entry name" value="AHBA_syn"/>
    <property type="match status" value="1"/>
</dbReference>
<dbReference type="PANTHER" id="PTHR30244:SF36">
    <property type="entry name" value="3-OXO-GLUCOSE-6-PHOSPHATE:GLUTAMATE AMINOTRANSFERASE"/>
    <property type="match status" value="1"/>
</dbReference>
<dbReference type="KEGG" id="taer:GT409_12745"/>
<dbReference type="Gene3D" id="3.40.640.10">
    <property type="entry name" value="Type I PLP-dependent aspartate aminotransferase-like (Major domain)"/>
    <property type="match status" value="1"/>
</dbReference>
<dbReference type="RefSeq" id="WP_160629448.1">
    <property type="nucleotide sequence ID" value="NZ_CP047593.1"/>
</dbReference>
<protein>
    <submittedName>
        <fullName evidence="6">Aminotransferase class V-fold PLP-dependent enzyme</fullName>
    </submittedName>
</protein>
<dbReference type="GO" id="GO:0030170">
    <property type="term" value="F:pyridoxal phosphate binding"/>
    <property type="evidence" value="ECO:0007669"/>
    <property type="project" value="UniProtKB-ARBA"/>
</dbReference>
<dbReference type="PANTHER" id="PTHR30244">
    <property type="entry name" value="TRANSAMINASE"/>
    <property type="match status" value="1"/>
</dbReference>
<dbReference type="InterPro" id="IPR015421">
    <property type="entry name" value="PyrdxlP-dep_Trfase_major"/>
</dbReference>
<gene>
    <name evidence="6" type="ORF">GT409_12745</name>
</gene>
<dbReference type="SUPFAM" id="SSF53383">
    <property type="entry name" value="PLP-dependent transferases"/>
    <property type="match status" value="1"/>
</dbReference>
<dbReference type="InterPro" id="IPR000653">
    <property type="entry name" value="DegT/StrS_aminotransferase"/>
</dbReference>
<feature type="active site" description="Proton acceptor" evidence="3">
    <location>
        <position position="186"/>
    </location>
</feature>
<dbReference type="InterPro" id="IPR015424">
    <property type="entry name" value="PyrdxlP-dep_Trfase"/>
</dbReference>
<comment type="similarity">
    <text evidence="2 5">Belongs to the DegT/DnrJ/EryC1 family.</text>
</comment>
<keyword evidence="6" id="KW-0808">Transferase</keyword>
<evidence type="ECO:0000256" key="2">
    <source>
        <dbReference type="ARBA" id="ARBA00037999"/>
    </source>
</evidence>
<dbReference type="GO" id="GO:0008483">
    <property type="term" value="F:transaminase activity"/>
    <property type="evidence" value="ECO:0007669"/>
    <property type="project" value="UniProtKB-KW"/>
</dbReference>
<keyword evidence="7" id="KW-1185">Reference proteome</keyword>
<dbReference type="Proteomes" id="UP000464954">
    <property type="component" value="Chromosome"/>
</dbReference>
<proteinExistence type="inferred from homology"/>
<accession>A0A6P1M8Q5</accession>
<dbReference type="InterPro" id="IPR015422">
    <property type="entry name" value="PyrdxlP-dep_Trfase_small"/>
</dbReference>
<reference evidence="6 7" key="1">
    <citation type="submission" date="2020-01" db="EMBL/GenBank/DDBJ databases">
        <title>Ponticoccus aerotolerans gen. nov., sp. nov., an anaerobic bacterium and proposal of Ponticoccusceae fam. nov., Ponticoccusles ord. nov. and Ponticoccuse classis nov. in the phylum Kiritimatiellaeota.</title>
        <authorList>
            <person name="Zhou L.Y."/>
            <person name="Du Z.J."/>
        </authorList>
    </citation>
    <scope>NUCLEOTIDE SEQUENCE [LARGE SCALE GENOMIC DNA]</scope>
    <source>
        <strain evidence="6 7">S-5007</strain>
    </source>
</reference>